<dbReference type="GO" id="GO:0008270">
    <property type="term" value="F:zinc ion binding"/>
    <property type="evidence" value="ECO:0007669"/>
    <property type="project" value="UniProtKB-KW"/>
</dbReference>
<dbReference type="Pfam" id="PF12678">
    <property type="entry name" value="zf-rbx1"/>
    <property type="match status" value="1"/>
</dbReference>
<dbReference type="UniPathway" id="UPA00143"/>
<keyword evidence="8" id="KW-1133">Transmembrane helix</keyword>
<keyword evidence="5" id="KW-0862">Zinc</keyword>
<accession>A0A5N5X2H3</accession>
<keyword evidence="8" id="KW-0472">Membrane</keyword>
<evidence type="ECO:0000256" key="6">
    <source>
        <dbReference type="PROSITE-ProRule" id="PRU00175"/>
    </source>
</evidence>
<organism evidence="10 11">
    <name type="scientific">Aspergillus leporis</name>
    <dbReference type="NCBI Taxonomy" id="41062"/>
    <lineage>
        <taxon>Eukaryota</taxon>
        <taxon>Fungi</taxon>
        <taxon>Dikarya</taxon>
        <taxon>Ascomycota</taxon>
        <taxon>Pezizomycotina</taxon>
        <taxon>Eurotiomycetes</taxon>
        <taxon>Eurotiomycetidae</taxon>
        <taxon>Eurotiales</taxon>
        <taxon>Aspergillaceae</taxon>
        <taxon>Aspergillus</taxon>
        <taxon>Aspergillus subgen. Circumdati</taxon>
    </lineage>
</organism>
<evidence type="ECO:0000313" key="11">
    <source>
        <dbReference type="Proteomes" id="UP000326565"/>
    </source>
</evidence>
<keyword evidence="2" id="KW-0479">Metal-binding</keyword>
<evidence type="ECO:0000256" key="1">
    <source>
        <dbReference type="ARBA" id="ARBA00004906"/>
    </source>
</evidence>
<evidence type="ECO:0000256" key="7">
    <source>
        <dbReference type="SAM" id="MobiDB-lite"/>
    </source>
</evidence>
<sequence>MAGNPPGSQIIGVVLGAVLLFGTISLVPILIMWHHRRRATARRASEVHLLQVNGCMRQVTVERWLEEQTTHSGNSVQQQPPPQYAQETCSICLSALFLASSSSQDTLSLPPPPSPPPHPRSPPALHIRNTLTPDSDPPSTLESSPIYHQYRSRDGVLILNQCNHAFHTACLASWFTYGQYKCPICQMVYSPTTG</sequence>
<dbReference type="InterPro" id="IPR024766">
    <property type="entry name" value="Znf_RING_H2"/>
</dbReference>
<evidence type="ECO:0000259" key="9">
    <source>
        <dbReference type="PROSITE" id="PS50089"/>
    </source>
</evidence>
<keyword evidence="4" id="KW-0833">Ubl conjugation pathway</keyword>
<dbReference type="OrthoDB" id="8062037at2759"/>
<evidence type="ECO:0000256" key="4">
    <source>
        <dbReference type="ARBA" id="ARBA00022786"/>
    </source>
</evidence>
<protein>
    <recommendedName>
        <fullName evidence="9">RING-type domain-containing protein</fullName>
    </recommendedName>
</protein>
<comment type="pathway">
    <text evidence="1">Protein modification; protein ubiquitination.</text>
</comment>
<evidence type="ECO:0000256" key="3">
    <source>
        <dbReference type="ARBA" id="ARBA00022771"/>
    </source>
</evidence>
<feature type="region of interest" description="Disordered" evidence="7">
    <location>
        <begin position="103"/>
        <end position="145"/>
    </location>
</feature>
<dbReference type="Proteomes" id="UP000326565">
    <property type="component" value="Unassembled WGS sequence"/>
</dbReference>
<feature type="compositionally biased region" description="Pro residues" evidence="7">
    <location>
        <begin position="109"/>
        <end position="122"/>
    </location>
</feature>
<gene>
    <name evidence="10" type="ORF">BDV29DRAFT_135619</name>
</gene>
<proteinExistence type="predicted"/>
<dbReference type="GO" id="GO:0016567">
    <property type="term" value="P:protein ubiquitination"/>
    <property type="evidence" value="ECO:0007669"/>
    <property type="project" value="UniProtKB-UniPathway"/>
</dbReference>
<dbReference type="AlphaFoldDB" id="A0A5N5X2H3"/>
<keyword evidence="3 6" id="KW-0863">Zinc-finger</keyword>
<dbReference type="CDD" id="cd16448">
    <property type="entry name" value="RING-H2"/>
    <property type="match status" value="1"/>
</dbReference>
<dbReference type="InterPro" id="IPR013083">
    <property type="entry name" value="Znf_RING/FYVE/PHD"/>
</dbReference>
<feature type="compositionally biased region" description="Polar residues" evidence="7">
    <location>
        <begin position="129"/>
        <end position="143"/>
    </location>
</feature>
<feature type="transmembrane region" description="Helical" evidence="8">
    <location>
        <begin position="12"/>
        <end position="33"/>
    </location>
</feature>
<dbReference type="EMBL" id="ML732225">
    <property type="protein sequence ID" value="KAB8073532.1"/>
    <property type="molecule type" value="Genomic_DNA"/>
</dbReference>
<dbReference type="PROSITE" id="PS50089">
    <property type="entry name" value="ZF_RING_2"/>
    <property type="match status" value="1"/>
</dbReference>
<keyword evidence="8" id="KW-0812">Transmembrane</keyword>
<dbReference type="PANTHER" id="PTHR45676:SF41">
    <property type="entry name" value="RING-H2 FINGER PROTEIN ATL66"/>
    <property type="match status" value="1"/>
</dbReference>
<evidence type="ECO:0000256" key="2">
    <source>
        <dbReference type="ARBA" id="ARBA00022723"/>
    </source>
</evidence>
<dbReference type="PANTHER" id="PTHR45676">
    <property type="entry name" value="RING-H2 FINGER PROTEIN ATL51-RELATED"/>
    <property type="match status" value="1"/>
</dbReference>
<dbReference type="SMART" id="SM00184">
    <property type="entry name" value="RING"/>
    <property type="match status" value="1"/>
</dbReference>
<keyword evidence="11" id="KW-1185">Reference proteome</keyword>
<reference evidence="10 11" key="1">
    <citation type="submission" date="2019-04" db="EMBL/GenBank/DDBJ databases">
        <title>Friends and foes A comparative genomics study of 23 Aspergillus species from section Flavi.</title>
        <authorList>
            <consortium name="DOE Joint Genome Institute"/>
            <person name="Kjaerbolling I."/>
            <person name="Vesth T."/>
            <person name="Frisvad J.C."/>
            <person name="Nybo J.L."/>
            <person name="Theobald S."/>
            <person name="Kildgaard S."/>
            <person name="Isbrandt T."/>
            <person name="Kuo A."/>
            <person name="Sato A."/>
            <person name="Lyhne E.K."/>
            <person name="Kogle M.E."/>
            <person name="Wiebenga A."/>
            <person name="Kun R.S."/>
            <person name="Lubbers R.J."/>
            <person name="Makela M.R."/>
            <person name="Barry K."/>
            <person name="Chovatia M."/>
            <person name="Clum A."/>
            <person name="Daum C."/>
            <person name="Haridas S."/>
            <person name="He G."/>
            <person name="LaButti K."/>
            <person name="Lipzen A."/>
            <person name="Mondo S."/>
            <person name="Riley R."/>
            <person name="Salamov A."/>
            <person name="Simmons B.A."/>
            <person name="Magnuson J.K."/>
            <person name="Henrissat B."/>
            <person name="Mortensen U.H."/>
            <person name="Larsen T.O."/>
            <person name="Devries R.P."/>
            <person name="Grigoriev I.V."/>
            <person name="Machida M."/>
            <person name="Baker S.E."/>
            <person name="Andersen M.R."/>
        </authorList>
    </citation>
    <scope>NUCLEOTIDE SEQUENCE [LARGE SCALE GENOMIC DNA]</scope>
    <source>
        <strain evidence="10 11">CBS 151.66</strain>
    </source>
</reference>
<evidence type="ECO:0000256" key="5">
    <source>
        <dbReference type="ARBA" id="ARBA00022833"/>
    </source>
</evidence>
<dbReference type="SUPFAM" id="SSF57850">
    <property type="entry name" value="RING/U-box"/>
    <property type="match status" value="1"/>
</dbReference>
<dbReference type="Gene3D" id="3.30.40.10">
    <property type="entry name" value="Zinc/RING finger domain, C3HC4 (zinc finger)"/>
    <property type="match status" value="1"/>
</dbReference>
<dbReference type="InterPro" id="IPR001841">
    <property type="entry name" value="Znf_RING"/>
</dbReference>
<name>A0A5N5X2H3_9EURO</name>
<evidence type="ECO:0000256" key="8">
    <source>
        <dbReference type="SAM" id="Phobius"/>
    </source>
</evidence>
<dbReference type="GO" id="GO:0051603">
    <property type="term" value="P:proteolysis involved in protein catabolic process"/>
    <property type="evidence" value="ECO:0007669"/>
    <property type="project" value="UniProtKB-ARBA"/>
</dbReference>
<evidence type="ECO:0000313" key="10">
    <source>
        <dbReference type="EMBL" id="KAB8073532.1"/>
    </source>
</evidence>
<feature type="domain" description="RING-type" evidence="9">
    <location>
        <begin position="89"/>
        <end position="186"/>
    </location>
</feature>